<dbReference type="OrthoDB" id="332863at2759"/>
<dbReference type="GO" id="GO:0016787">
    <property type="term" value="F:hydrolase activity"/>
    <property type="evidence" value="ECO:0007669"/>
    <property type="project" value="UniProtKB-KW"/>
</dbReference>
<dbReference type="GeneID" id="28741374"/>
<accession>A0A0N1HW72</accession>
<evidence type="ECO:0000313" key="4">
    <source>
        <dbReference type="Proteomes" id="UP000038010"/>
    </source>
</evidence>
<evidence type="ECO:0000313" key="3">
    <source>
        <dbReference type="EMBL" id="KPI41774.1"/>
    </source>
</evidence>
<sequence length="267" mass="29256">MASNISITYIGTATAIIYLDHLTILTDPYFSPPGTSWTGASGTTLTSTYQPALELKDLPPIDLVLLSHEDHKDNLDDLGRTLLNGRRVITTVDGAQKLGKREGIVGLGPWESTTVQGRDGLQWKIIATPCAHFPGGECIGFVITAKRFGHSPERLFKAIYYSGDTVYLPELGRKIAKRFDILVALINMGQATVTKSDGGTLQVTMDAEQALQLVREIKPQVVVPMHFEGWSHFKEGRKGIEQAFGLSNIAPTRLHFLIPGLKTDIVM</sequence>
<keyword evidence="4" id="KW-1185">Reference proteome</keyword>
<dbReference type="SUPFAM" id="SSF56281">
    <property type="entry name" value="Metallo-hydrolase/oxidoreductase"/>
    <property type="match status" value="1"/>
</dbReference>
<dbReference type="AlphaFoldDB" id="A0A0N1HW72"/>
<dbReference type="Gene3D" id="3.60.15.10">
    <property type="entry name" value="Ribonuclease Z/Hydroxyacylglutathione hydrolase-like"/>
    <property type="match status" value="1"/>
</dbReference>
<proteinExistence type="predicted"/>
<feature type="domain" description="Metallo-beta-lactamase" evidence="2">
    <location>
        <begin position="24"/>
        <end position="227"/>
    </location>
</feature>
<dbReference type="InterPro" id="IPR001279">
    <property type="entry name" value="Metallo-B-lactamas"/>
</dbReference>
<evidence type="ECO:0000259" key="2">
    <source>
        <dbReference type="Pfam" id="PF12706"/>
    </source>
</evidence>
<dbReference type="PANTHER" id="PTHR43546:SF9">
    <property type="entry name" value="L-ASCORBATE-6-PHOSPHATE LACTONASE ULAG-RELATED"/>
    <property type="match status" value="1"/>
</dbReference>
<comment type="caution">
    <text evidence="3">The sequence shown here is derived from an EMBL/GenBank/DDBJ whole genome shotgun (WGS) entry which is preliminary data.</text>
</comment>
<dbReference type="InterPro" id="IPR050114">
    <property type="entry name" value="UPF0173_UPF0282_UlaG_hydrolase"/>
</dbReference>
<dbReference type="PANTHER" id="PTHR43546">
    <property type="entry name" value="UPF0173 METAL-DEPENDENT HYDROLASE MJ1163-RELATED"/>
    <property type="match status" value="1"/>
</dbReference>
<gene>
    <name evidence="3" type="ORF">AB675_8998</name>
</gene>
<dbReference type="Pfam" id="PF12706">
    <property type="entry name" value="Lactamase_B_2"/>
    <property type="match status" value="1"/>
</dbReference>
<dbReference type="VEuPathDB" id="FungiDB:AB675_8998"/>
<keyword evidence="1" id="KW-0378">Hydrolase</keyword>
<evidence type="ECO:0000256" key="1">
    <source>
        <dbReference type="ARBA" id="ARBA00022801"/>
    </source>
</evidence>
<dbReference type="Proteomes" id="UP000038010">
    <property type="component" value="Unassembled WGS sequence"/>
</dbReference>
<dbReference type="RefSeq" id="XP_018001737.1">
    <property type="nucleotide sequence ID" value="XM_018149494.1"/>
</dbReference>
<protein>
    <recommendedName>
        <fullName evidence="2">Metallo-beta-lactamase domain-containing protein</fullName>
    </recommendedName>
</protein>
<name>A0A0N1HW72_9EURO</name>
<dbReference type="InterPro" id="IPR036866">
    <property type="entry name" value="RibonucZ/Hydroxyglut_hydro"/>
</dbReference>
<reference evidence="3 4" key="1">
    <citation type="submission" date="2015-06" db="EMBL/GenBank/DDBJ databases">
        <title>Draft genome of the ant-associated black yeast Phialophora attae CBS 131958.</title>
        <authorList>
            <person name="Moreno L.F."/>
            <person name="Stielow B.J."/>
            <person name="de Hoog S."/>
            <person name="Vicente V.A."/>
            <person name="Weiss V.A."/>
            <person name="de Vries M."/>
            <person name="Cruz L.M."/>
            <person name="Souza E.M."/>
        </authorList>
    </citation>
    <scope>NUCLEOTIDE SEQUENCE [LARGE SCALE GENOMIC DNA]</scope>
    <source>
        <strain evidence="3 4">CBS 131958</strain>
    </source>
</reference>
<organism evidence="3 4">
    <name type="scientific">Cyphellophora attinorum</name>
    <dbReference type="NCBI Taxonomy" id="1664694"/>
    <lineage>
        <taxon>Eukaryota</taxon>
        <taxon>Fungi</taxon>
        <taxon>Dikarya</taxon>
        <taxon>Ascomycota</taxon>
        <taxon>Pezizomycotina</taxon>
        <taxon>Eurotiomycetes</taxon>
        <taxon>Chaetothyriomycetidae</taxon>
        <taxon>Chaetothyriales</taxon>
        <taxon>Cyphellophoraceae</taxon>
        <taxon>Cyphellophora</taxon>
    </lineage>
</organism>
<dbReference type="EMBL" id="LFJN01000009">
    <property type="protein sequence ID" value="KPI41774.1"/>
    <property type="molecule type" value="Genomic_DNA"/>
</dbReference>